<evidence type="ECO:0000313" key="1">
    <source>
        <dbReference type="Proteomes" id="UP000887565"/>
    </source>
</evidence>
<proteinExistence type="predicted"/>
<dbReference type="PANTHER" id="PTHR24092">
    <property type="entry name" value="PROBABLE PHOSPHOLIPID-TRANSPORTING ATPASE"/>
    <property type="match status" value="1"/>
</dbReference>
<dbReference type="AlphaFoldDB" id="A0A915IVU8"/>
<name>A0A915IVU8_ROMCU</name>
<dbReference type="PANTHER" id="PTHR24092:SF218">
    <property type="entry name" value="PHOSPHOLIPID-TRANSPORTING ATPASE"/>
    <property type="match status" value="1"/>
</dbReference>
<dbReference type="GO" id="GO:0140326">
    <property type="term" value="F:ATPase-coupled intramembrane lipid transporter activity"/>
    <property type="evidence" value="ECO:0007669"/>
    <property type="project" value="TreeGrafter"/>
</dbReference>
<protein>
    <submittedName>
        <fullName evidence="2">Uncharacterized protein</fullName>
    </submittedName>
</protein>
<dbReference type="GO" id="GO:0005886">
    <property type="term" value="C:plasma membrane"/>
    <property type="evidence" value="ECO:0007669"/>
    <property type="project" value="TreeGrafter"/>
</dbReference>
<evidence type="ECO:0000313" key="2">
    <source>
        <dbReference type="WBParaSite" id="nRc.2.0.1.t17525-RA"/>
    </source>
</evidence>
<accession>A0A915IVU8</accession>
<dbReference type="Gene3D" id="3.40.50.1000">
    <property type="entry name" value="HAD superfamily/HAD-like"/>
    <property type="match status" value="1"/>
</dbReference>
<dbReference type="WBParaSite" id="nRc.2.0.1.t17525-RA">
    <property type="protein sequence ID" value="nRc.2.0.1.t17525-RA"/>
    <property type="gene ID" value="nRc.2.0.1.g17525"/>
</dbReference>
<keyword evidence="1" id="KW-1185">Reference proteome</keyword>
<reference evidence="2" key="1">
    <citation type="submission" date="2022-11" db="UniProtKB">
        <authorList>
            <consortium name="WormBaseParasite"/>
        </authorList>
    </citation>
    <scope>IDENTIFICATION</scope>
</reference>
<dbReference type="Proteomes" id="UP000887565">
    <property type="component" value="Unplaced"/>
</dbReference>
<dbReference type="GO" id="GO:0045332">
    <property type="term" value="P:phospholipid translocation"/>
    <property type="evidence" value="ECO:0007669"/>
    <property type="project" value="TreeGrafter"/>
</dbReference>
<sequence>MVCEKADFQADTTTLLEHHLANFFHHDNSASNRINDHPDIGLVVDGRTLSFCLSSSNQDNFVEIISKCTSVLCCRATPLQK</sequence>
<dbReference type="InterPro" id="IPR023214">
    <property type="entry name" value="HAD_sf"/>
</dbReference>
<organism evidence="1 2">
    <name type="scientific">Romanomermis culicivorax</name>
    <name type="common">Nematode worm</name>
    <dbReference type="NCBI Taxonomy" id="13658"/>
    <lineage>
        <taxon>Eukaryota</taxon>
        <taxon>Metazoa</taxon>
        <taxon>Ecdysozoa</taxon>
        <taxon>Nematoda</taxon>
        <taxon>Enoplea</taxon>
        <taxon>Dorylaimia</taxon>
        <taxon>Mermithida</taxon>
        <taxon>Mermithoidea</taxon>
        <taxon>Mermithidae</taxon>
        <taxon>Romanomermis</taxon>
    </lineage>
</organism>